<dbReference type="Proteomes" id="UP000594263">
    <property type="component" value="Unplaced"/>
</dbReference>
<name>A0A7N0UL95_KALFE</name>
<evidence type="ECO:0000259" key="1">
    <source>
        <dbReference type="Pfam" id="PF17766"/>
    </source>
</evidence>
<organism evidence="2 3">
    <name type="scientific">Kalanchoe fedtschenkoi</name>
    <name type="common">Lavender scallops</name>
    <name type="synonym">South American air plant</name>
    <dbReference type="NCBI Taxonomy" id="63787"/>
    <lineage>
        <taxon>Eukaryota</taxon>
        <taxon>Viridiplantae</taxon>
        <taxon>Streptophyta</taxon>
        <taxon>Embryophyta</taxon>
        <taxon>Tracheophyta</taxon>
        <taxon>Spermatophyta</taxon>
        <taxon>Magnoliopsida</taxon>
        <taxon>eudicotyledons</taxon>
        <taxon>Gunneridae</taxon>
        <taxon>Pentapetalae</taxon>
        <taxon>Saxifragales</taxon>
        <taxon>Crassulaceae</taxon>
        <taxon>Kalanchoe</taxon>
    </lineage>
</organism>
<feature type="domain" description="Subtilisin-like protease fibronectin type-III" evidence="1">
    <location>
        <begin position="31"/>
        <end position="130"/>
    </location>
</feature>
<dbReference type="EnsemblPlants" id="Kaladp0070s0125.1.v1.1">
    <property type="protein sequence ID" value="Kaladp0070s0125.1.v1.1.CDS.1"/>
    <property type="gene ID" value="Kaladp0070s0125.v1.1"/>
</dbReference>
<dbReference type="InterPro" id="IPR041469">
    <property type="entry name" value="Subtilisin-like_FN3"/>
</dbReference>
<sequence>MHSLQRLTPTLGMLLGQNATCPDKKLPLTTFNYPSMTLPVNVTETKAISVTFNRVVTNVGFPNSRYTARVASDPCLKIEVAPDTMSFKSLNETRAFTLKVTGEYPAKELNLSSSLVWSDDTHFIRNPIVIYKLLQ</sequence>
<dbReference type="Pfam" id="PF17766">
    <property type="entry name" value="fn3_6"/>
    <property type="match status" value="1"/>
</dbReference>
<reference evidence="2" key="1">
    <citation type="submission" date="2021-01" db="UniProtKB">
        <authorList>
            <consortium name="EnsemblPlants"/>
        </authorList>
    </citation>
    <scope>IDENTIFICATION</scope>
</reference>
<evidence type="ECO:0000313" key="3">
    <source>
        <dbReference type="Proteomes" id="UP000594263"/>
    </source>
</evidence>
<keyword evidence="3" id="KW-1185">Reference proteome</keyword>
<proteinExistence type="predicted"/>
<evidence type="ECO:0000313" key="2">
    <source>
        <dbReference type="EnsemblPlants" id="Kaladp0070s0125.1.v1.1.CDS.1"/>
    </source>
</evidence>
<dbReference type="AlphaFoldDB" id="A0A7N0UL95"/>
<protein>
    <recommendedName>
        <fullName evidence="1">Subtilisin-like protease fibronectin type-III domain-containing protein</fullName>
    </recommendedName>
</protein>
<dbReference type="Gene3D" id="2.60.40.2310">
    <property type="match status" value="1"/>
</dbReference>
<accession>A0A7N0UL95</accession>
<dbReference type="Gramene" id="Kaladp0070s0125.1.v1.1">
    <property type="protein sequence ID" value="Kaladp0070s0125.1.v1.1.CDS.1"/>
    <property type="gene ID" value="Kaladp0070s0125.v1.1"/>
</dbReference>